<sequence length="83" mass="9119">MHVLHSTAQAYYKELVGATNQFLKEKHTKKAPRCGTLTTLNCHAAGRKHEGRDTAPLPKPRQGKSRGRGQVRATHSVNCALTT</sequence>
<feature type="region of interest" description="Disordered" evidence="1">
    <location>
        <begin position="45"/>
        <end position="83"/>
    </location>
</feature>
<evidence type="ECO:0000313" key="3">
    <source>
        <dbReference type="Proteomes" id="UP000054324"/>
    </source>
</evidence>
<proteinExistence type="predicted"/>
<protein>
    <submittedName>
        <fullName evidence="2">Uncharacterized protein</fullName>
    </submittedName>
</protein>
<gene>
    <name evidence="2" type="ORF">T265_00166</name>
</gene>
<dbReference type="Proteomes" id="UP000054324">
    <property type="component" value="Unassembled WGS sequence"/>
</dbReference>
<dbReference type="AlphaFoldDB" id="A0A075ADM5"/>
<organism evidence="2 3">
    <name type="scientific">Opisthorchis viverrini</name>
    <name type="common">Southeast Asian liver fluke</name>
    <dbReference type="NCBI Taxonomy" id="6198"/>
    <lineage>
        <taxon>Eukaryota</taxon>
        <taxon>Metazoa</taxon>
        <taxon>Spiralia</taxon>
        <taxon>Lophotrochozoa</taxon>
        <taxon>Platyhelminthes</taxon>
        <taxon>Trematoda</taxon>
        <taxon>Digenea</taxon>
        <taxon>Opisthorchiida</taxon>
        <taxon>Opisthorchiata</taxon>
        <taxon>Opisthorchiidae</taxon>
        <taxon>Opisthorchis</taxon>
    </lineage>
</organism>
<dbReference type="KEGG" id="ovi:T265_00166"/>
<feature type="compositionally biased region" description="Polar residues" evidence="1">
    <location>
        <begin position="73"/>
        <end position="83"/>
    </location>
</feature>
<evidence type="ECO:0000256" key="1">
    <source>
        <dbReference type="SAM" id="MobiDB-lite"/>
    </source>
</evidence>
<evidence type="ECO:0000313" key="2">
    <source>
        <dbReference type="EMBL" id="KER34325.1"/>
    </source>
</evidence>
<accession>A0A075ADM5</accession>
<reference evidence="2 3" key="1">
    <citation type="submission" date="2013-11" db="EMBL/GenBank/DDBJ databases">
        <title>Opisthorchis viverrini - life in the bile duct.</title>
        <authorList>
            <person name="Young N.D."/>
            <person name="Nagarajan N."/>
            <person name="Lin S.J."/>
            <person name="Korhonen P.K."/>
            <person name="Jex A.R."/>
            <person name="Hall R.S."/>
            <person name="Safavi-Hemami H."/>
            <person name="Kaewkong W."/>
            <person name="Bertrand D."/>
            <person name="Gao S."/>
            <person name="Seet Q."/>
            <person name="Wongkham S."/>
            <person name="Teh B.T."/>
            <person name="Wongkham C."/>
            <person name="Intapan P.M."/>
            <person name="Maleewong W."/>
            <person name="Yang X."/>
            <person name="Hu M."/>
            <person name="Wang Z."/>
            <person name="Hofmann A."/>
            <person name="Sternberg P.W."/>
            <person name="Tan P."/>
            <person name="Wang J."/>
            <person name="Gasser R.B."/>
        </authorList>
    </citation>
    <scope>NUCLEOTIDE SEQUENCE [LARGE SCALE GENOMIC DNA]</scope>
</reference>
<dbReference type="EMBL" id="KL596619">
    <property type="protein sequence ID" value="KER34325.1"/>
    <property type="molecule type" value="Genomic_DNA"/>
</dbReference>
<dbReference type="GeneID" id="20314354"/>
<dbReference type="RefSeq" id="XP_009162087.1">
    <property type="nucleotide sequence ID" value="XM_009163823.1"/>
</dbReference>
<keyword evidence="3" id="KW-1185">Reference proteome</keyword>
<name>A0A075ADM5_OPIVI</name>
<dbReference type="CTD" id="20314354"/>